<dbReference type="PANTHER" id="PTHR34135:SF2">
    <property type="entry name" value="LYSOZYME"/>
    <property type="match status" value="1"/>
</dbReference>
<dbReference type="GO" id="GO:0006950">
    <property type="term" value="P:response to stress"/>
    <property type="evidence" value="ECO:0007669"/>
    <property type="project" value="UniProtKB-ARBA"/>
</dbReference>
<dbReference type="AlphaFoldDB" id="A0ABD2KTZ3"/>
<dbReference type="InterPro" id="IPR002053">
    <property type="entry name" value="Glyco_hydro_25"/>
</dbReference>
<evidence type="ECO:0000313" key="4">
    <source>
        <dbReference type="Proteomes" id="UP001620626"/>
    </source>
</evidence>
<evidence type="ECO:0000313" key="3">
    <source>
        <dbReference type="EMBL" id="KAL3105804.1"/>
    </source>
</evidence>
<keyword evidence="4" id="KW-1185">Reference proteome</keyword>
<protein>
    <submittedName>
        <fullName evidence="3">Uncharacterized protein</fullName>
    </submittedName>
</protein>
<dbReference type="Pfam" id="PF01183">
    <property type="entry name" value="Glyco_hydro_25"/>
    <property type="match status" value="1"/>
</dbReference>
<dbReference type="SUPFAM" id="SSF51445">
    <property type="entry name" value="(Trans)glycosidases"/>
    <property type="match status" value="1"/>
</dbReference>
<gene>
    <name evidence="3" type="ORF">niasHT_026579</name>
</gene>
<keyword evidence="2" id="KW-0732">Signal</keyword>
<evidence type="ECO:0000256" key="1">
    <source>
        <dbReference type="ARBA" id="ARBA00010646"/>
    </source>
</evidence>
<dbReference type="PANTHER" id="PTHR34135">
    <property type="entry name" value="LYSOZYME"/>
    <property type="match status" value="1"/>
</dbReference>
<name>A0ABD2KTZ3_9BILA</name>
<comment type="caution">
    <text evidence="3">The sequence shown here is derived from an EMBL/GenBank/DDBJ whole genome shotgun (WGS) entry which is preliminary data.</text>
</comment>
<dbReference type="EMBL" id="JBICBT010000676">
    <property type="protein sequence ID" value="KAL3105804.1"/>
    <property type="molecule type" value="Genomic_DNA"/>
</dbReference>
<feature type="signal peptide" evidence="2">
    <location>
        <begin position="1"/>
        <end position="20"/>
    </location>
</feature>
<dbReference type="Gene3D" id="3.20.20.80">
    <property type="entry name" value="Glycosidases"/>
    <property type="match status" value="1"/>
</dbReference>
<dbReference type="Proteomes" id="UP001620626">
    <property type="component" value="Unassembled WGS sequence"/>
</dbReference>
<dbReference type="InterPro" id="IPR017853">
    <property type="entry name" value="GH"/>
</dbReference>
<proteinExistence type="inferred from homology"/>
<sequence>MKPAIITALLIAFILHQITAEIENECGQCKHCLDKNDCLLNMITAWAQNGEIEWPRVLGENPNLWRTEQKVLADAKATEDRQFQDPKFEQNFKAMNAIGMIHRGAYHYFRGEPGSASAEEQVRHFLNTSIRAGFNVHKDFAVVNVEIYKNEGADKVLFTGKLLNFVKILKSKVPNLFIHTSVDHWSALINNDHDEFFAQFPLSVIDYDNQQSPALPRPWKVWQRWLHTMTVPVNGISGNVWLSRVNCSVKMMPNIF</sequence>
<evidence type="ECO:0000256" key="2">
    <source>
        <dbReference type="SAM" id="SignalP"/>
    </source>
</evidence>
<organism evidence="3 4">
    <name type="scientific">Heterodera trifolii</name>
    <dbReference type="NCBI Taxonomy" id="157864"/>
    <lineage>
        <taxon>Eukaryota</taxon>
        <taxon>Metazoa</taxon>
        <taxon>Ecdysozoa</taxon>
        <taxon>Nematoda</taxon>
        <taxon>Chromadorea</taxon>
        <taxon>Rhabditida</taxon>
        <taxon>Tylenchina</taxon>
        <taxon>Tylenchomorpha</taxon>
        <taxon>Tylenchoidea</taxon>
        <taxon>Heteroderidae</taxon>
        <taxon>Heteroderinae</taxon>
        <taxon>Heterodera</taxon>
    </lineage>
</organism>
<feature type="chain" id="PRO_5044776850" evidence="2">
    <location>
        <begin position="21"/>
        <end position="256"/>
    </location>
</feature>
<reference evidence="3 4" key="1">
    <citation type="submission" date="2024-10" db="EMBL/GenBank/DDBJ databases">
        <authorList>
            <person name="Kim D."/>
        </authorList>
    </citation>
    <scope>NUCLEOTIDE SEQUENCE [LARGE SCALE GENOMIC DNA]</scope>
    <source>
        <strain evidence="3">BH-2024</strain>
    </source>
</reference>
<accession>A0ABD2KTZ3</accession>
<comment type="similarity">
    <text evidence="1">Belongs to the glycosyl hydrolase 25 family.</text>
</comment>
<dbReference type="PROSITE" id="PS51904">
    <property type="entry name" value="GLYCOSYL_HYDROL_F25_2"/>
    <property type="match status" value="1"/>
</dbReference>